<evidence type="ECO:0000313" key="1">
    <source>
        <dbReference type="EMBL" id="EMS80257.1"/>
    </source>
</evidence>
<dbReference type="InterPro" id="IPR019239">
    <property type="entry name" value="VapB_antitoxin"/>
</dbReference>
<dbReference type="Pfam" id="PF09957">
    <property type="entry name" value="VapB_antitoxin"/>
    <property type="match status" value="1"/>
</dbReference>
<gene>
    <name evidence="1" type="ORF">Dpo_3c04020</name>
</gene>
<dbReference type="Proteomes" id="UP000014216">
    <property type="component" value="Unassembled WGS sequence"/>
</dbReference>
<name>S0G6C1_9BACT</name>
<proteinExistence type="predicted"/>
<dbReference type="AlphaFoldDB" id="S0G6C1"/>
<dbReference type="RefSeq" id="WP_006965610.1">
    <property type="nucleotide sequence ID" value="NZ_APJX01000003.1"/>
</dbReference>
<protein>
    <recommendedName>
        <fullName evidence="3">Type II toxin-antitoxin system VapB family antitoxin</fullName>
    </recommendedName>
</protein>
<organism evidence="1 2">
    <name type="scientific">Desulfotignum phosphitoxidans DSM 13687</name>
    <dbReference type="NCBI Taxonomy" id="1286635"/>
    <lineage>
        <taxon>Bacteria</taxon>
        <taxon>Pseudomonadati</taxon>
        <taxon>Thermodesulfobacteriota</taxon>
        <taxon>Desulfobacteria</taxon>
        <taxon>Desulfobacterales</taxon>
        <taxon>Desulfobacteraceae</taxon>
        <taxon>Desulfotignum</taxon>
    </lineage>
</organism>
<dbReference type="OrthoDB" id="8549087at2"/>
<dbReference type="EMBL" id="APJX01000003">
    <property type="protein sequence ID" value="EMS80257.1"/>
    <property type="molecule type" value="Genomic_DNA"/>
</dbReference>
<sequence length="69" mass="8018">MRTTLDLPEDLLNQAMQVTNIRTKTKVITVALEELVRKSKISALKKFKGKVDLDIDLDVLRDRNRCRHI</sequence>
<evidence type="ECO:0008006" key="3">
    <source>
        <dbReference type="Google" id="ProtNLM"/>
    </source>
</evidence>
<keyword evidence="2" id="KW-1185">Reference proteome</keyword>
<comment type="caution">
    <text evidence="1">The sequence shown here is derived from an EMBL/GenBank/DDBJ whole genome shotgun (WGS) entry which is preliminary data.</text>
</comment>
<reference evidence="1 2" key="1">
    <citation type="journal article" date="2013" name="Genome Announc.">
        <title>Draft Genome Sequence of Desulfotignum phosphitoxidans DSM 13687 Strain FiPS-3.</title>
        <authorList>
            <person name="Poehlein A."/>
            <person name="Daniel R."/>
            <person name="Simeonova D.D."/>
        </authorList>
    </citation>
    <scope>NUCLEOTIDE SEQUENCE [LARGE SCALE GENOMIC DNA]</scope>
    <source>
        <strain evidence="1 2">DSM 13687</strain>
    </source>
</reference>
<accession>S0G6C1</accession>
<evidence type="ECO:0000313" key="2">
    <source>
        <dbReference type="Proteomes" id="UP000014216"/>
    </source>
</evidence>